<keyword evidence="7" id="KW-0472">Membrane</keyword>
<evidence type="ECO:0000256" key="4">
    <source>
        <dbReference type="ARBA" id="ARBA00022448"/>
    </source>
</evidence>
<evidence type="ECO:0000256" key="5">
    <source>
        <dbReference type="ARBA" id="ARBA00022781"/>
    </source>
</evidence>
<evidence type="ECO:0000256" key="6">
    <source>
        <dbReference type="ARBA" id="ARBA00023065"/>
    </source>
</evidence>
<evidence type="ECO:0000256" key="8">
    <source>
        <dbReference type="ARBA" id="ARBA00023196"/>
    </source>
</evidence>
<dbReference type="Gene3D" id="3.40.1380.10">
    <property type="match status" value="1"/>
</dbReference>
<dbReference type="PIRSF" id="PIRSF039089">
    <property type="entry name" value="ATP_synthase_gamma"/>
    <property type="match status" value="1"/>
</dbReference>
<gene>
    <name evidence="11" type="ORF">FCC1311_017352</name>
</gene>
<sequence>MLGRVATRGVSAGGAVNKLQSRGFAENLKEIQVRIQSTENIRKITASMKMVSAAKLRGDQERLDQGRPFGKTVEKLFSATPGEDDTPVPPAQSPVYVVVSSDRGLCGGVNSAVAKVTKAAVDSDVANGLSPKIFVIGDKGSGPLVRTHGEYLLGQINEPWKTPVNFDKACIIASRIMEACPEADSYNIVFNRFVSAIVYETEVNKNVNFAGIGNVDDESAAEKPFPLNKYEGELESSEEQLLNLTEYGLAVQLYGCFIENATSEQSSRMTAMENASKNASEMVEKLTIRYNRARQAKITTELIEIISGAESLEG</sequence>
<evidence type="ECO:0000256" key="7">
    <source>
        <dbReference type="ARBA" id="ARBA00023136"/>
    </source>
</evidence>
<dbReference type="InterPro" id="IPR023632">
    <property type="entry name" value="ATP_synth_F1_gsu_CS"/>
</dbReference>
<evidence type="ECO:0000256" key="3">
    <source>
        <dbReference type="ARBA" id="ARBA00020843"/>
    </source>
</evidence>
<dbReference type="PANTHER" id="PTHR11693">
    <property type="entry name" value="ATP SYNTHASE GAMMA CHAIN"/>
    <property type="match status" value="1"/>
</dbReference>
<dbReference type="Proteomes" id="UP000241890">
    <property type="component" value="Unassembled WGS sequence"/>
</dbReference>
<dbReference type="FunFam" id="1.10.287.80:FF:000001">
    <property type="entry name" value="ATP synthase gamma chain"/>
    <property type="match status" value="1"/>
</dbReference>
<keyword evidence="6" id="KW-0406">Ion transport</keyword>
<dbReference type="CDD" id="cd12151">
    <property type="entry name" value="F1-ATPase_gamma"/>
    <property type="match status" value="1"/>
</dbReference>
<dbReference type="GO" id="GO:0005739">
    <property type="term" value="C:mitochondrion"/>
    <property type="evidence" value="ECO:0007669"/>
    <property type="project" value="UniProtKB-ARBA"/>
</dbReference>
<dbReference type="Pfam" id="PF00231">
    <property type="entry name" value="ATP-synt"/>
    <property type="match status" value="1"/>
</dbReference>
<evidence type="ECO:0000313" key="11">
    <source>
        <dbReference type="EMBL" id="GBG25516.1"/>
    </source>
</evidence>
<dbReference type="FunCoup" id="A0A2R5G3A3">
    <property type="interactions" value="285"/>
</dbReference>
<proteinExistence type="inferred from homology"/>
<dbReference type="InterPro" id="IPR035968">
    <property type="entry name" value="ATP_synth_F1_ATPase_gsu"/>
</dbReference>
<keyword evidence="8" id="KW-0139">CF(1)</keyword>
<keyword evidence="5" id="KW-0375">Hydrogen ion transport</keyword>
<reference evidence="11 12" key="1">
    <citation type="submission" date="2017-12" db="EMBL/GenBank/DDBJ databases">
        <title>Sequencing, de novo assembly and annotation of complete genome of a new Thraustochytrid species, strain FCC1311.</title>
        <authorList>
            <person name="Sedici K."/>
            <person name="Godart F."/>
            <person name="Aiese Cigliano R."/>
            <person name="Sanseverino W."/>
            <person name="Barakat M."/>
            <person name="Ortet P."/>
            <person name="Marechal E."/>
            <person name="Cagnac O."/>
            <person name="Amato A."/>
        </authorList>
    </citation>
    <scope>NUCLEOTIDE SEQUENCE [LARGE SCALE GENOMIC DNA]</scope>
</reference>
<evidence type="ECO:0000256" key="10">
    <source>
        <dbReference type="ARBA" id="ARBA00031066"/>
    </source>
</evidence>
<dbReference type="GO" id="GO:0045259">
    <property type="term" value="C:proton-transporting ATP synthase complex"/>
    <property type="evidence" value="ECO:0007669"/>
    <property type="project" value="UniProtKB-KW"/>
</dbReference>
<name>A0A2R5G3A3_9STRA</name>
<dbReference type="OrthoDB" id="239812at2759"/>
<protein>
    <recommendedName>
        <fullName evidence="3">ATP synthase subunit gamma, mitochondrial</fullName>
    </recommendedName>
    <alternativeName>
        <fullName evidence="10">F-ATPase gamma subunit</fullName>
    </alternativeName>
</protein>
<dbReference type="PANTHER" id="PTHR11693:SF22">
    <property type="entry name" value="ATP SYNTHASE SUBUNIT GAMMA, MITOCHONDRIAL"/>
    <property type="match status" value="1"/>
</dbReference>
<organism evidence="11 12">
    <name type="scientific">Hondaea fermentalgiana</name>
    <dbReference type="NCBI Taxonomy" id="2315210"/>
    <lineage>
        <taxon>Eukaryota</taxon>
        <taxon>Sar</taxon>
        <taxon>Stramenopiles</taxon>
        <taxon>Bigyra</taxon>
        <taxon>Labyrinthulomycetes</taxon>
        <taxon>Thraustochytrida</taxon>
        <taxon>Thraustochytriidae</taxon>
        <taxon>Hondaea</taxon>
    </lineage>
</organism>
<keyword evidence="4" id="KW-0813">Transport</keyword>
<dbReference type="PROSITE" id="PS00153">
    <property type="entry name" value="ATPASE_GAMMA"/>
    <property type="match status" value="1"/>
</dbReference>
<evidence type="ECO:0000256" key="9">
    <source>
        <dbReference type="ARBA" id="ARBA00023310"/>
    </source>
</evidence>
<dbReference type="Gene3D" id="1.10.287.80">
    <property type="entry name" value="ATP synthase, gamma subunit, helix hairpin domain"/>
    <property type="match status" value="1"/>
</dbReference>
<evidence type="ECO:0000256" key="2">
    <source>
        <dbReference type="ARBA" id="ARBA00007681"/>
    </source>
</evidence>
<keyword evidence="9" id="KW-0066">ATP synthesis</keyword>
<evidence type="ECO:0000313" key="12">
    <source>
        <dbReference type="Proteomes" id="UP000241890"/>
    </source>
</evidence>
<comment type="similarity">
    <text evidence="2">Belongs to the ATPase gamma chain family.</text>
</comment>
<comment type="caution">
    <text evidence="11">The sequence shown here is derived from an EMBL/GenBank/DDBJ whole genome shotgun (WGS) entry which is preliminary data.</text>
</comment>
<dbReference type="HAMAP" id="MF_00815">
    <property type="entry name" value="ATP_synth_gamma_bact"/>
    <property type="match status" value="1"/>
</dbReference>
<dbReference type="SUPFAM" id="SSF52943">
    <property type="entry name" value="ATP synthase (F1-ATPase), gamma subunit"/>
    <property type="match status" value="1"/>
</dbReference>
<dbReference type="InParanoid" id="A0A2R5G3A3"/>
<evidence type="ECO:0000256" key="1">
    <source>
        <dbReference type="ARBA" id="ARBA00004170"/>
    </source>
</evidence>
<dbReference type="InterPro" id="IPR000131">
    <property type="entry name" value="ATP_synth_F1_gsu"/>
</dbReference>
<keyword evidence="12" id="KW-1185">Reference proteome</keyword>
<dbReference type="GO" id="GO:0046933">
    <property type="term" value="F:proton-transporting ATP synthase activity, rotational mechanism"/>
    <property type="evidence" value="ECO:0007669"/>
    <property type="project" value="InterPro"/>
</dbReference>
<dbReference type="NCBIfam" id="TIGR01146">
    <property type="entry name" value="ATPsyn_F1gamma"/>
    <property type="match status" value="1"/>
</dbReference>
<accession>A0A2R5G3A3</accession>
<dbReference type="AlphaFoldDB" id="A0A2R5G3A3"/>
<dbReference type="PRINTS" id="PR00126">
    <property type="entry name" value="ATPASEGAMMA"/>
</dbReference>
<dbReference type="EMBL" id="BEYU01000012">
    <property type="protein sequence ID" value="GBG25516.1"/>
    <property type="molecule type" value="Genomic_DNA"/>
</dbReference>
<comment type="subcellular location">
    <subcellularLocation>
        <location evidence="1">Membrane</location>
        <topology evidence="1">Peripheral membrane protein</topology>
    </subcellularLocation>
</comment>